<accession>A0A368VBQ1</accession>
<organism evidence="3 4">
    <name type="scientific">Marinobacter nauticus</name>
    <name type="common">Marinobacter hydrocarbonoclasticus</name>
    <name type="synonym">Marinobacter aquaeolei</name>
    <dbReference type="NCBI Taxonomy" id="2743"/>
    <lineage>
        <taxon>Bacteria</taxon>
        <taxon>Pseudomonadati</taxon>
        <taxon>Pseudomonadota</taxon>
        <taxon>Gammaproteobacteria</taxon>
        <taxon>Pseudomonadales</taxon>
        <taxon>Marinobacteraceae</taxon>
        <taxon>Marinobacter</taxon>
    </lineage>
</organism>
<keyword evidence="5" id="KW-1185">Reference proteome</keyword>
<proteinExistence type="predicted"/>
<dbReference type="EMBL" id="QNSA01000001">
    <property type="protein sequence ID" value="RBP76818.1"/>
    <property type="molecule type" value="Genomic_DNA"/>
</dbReference>
<dbReference type="Proteomes" id="UP000253065">
    <property type="component" value="Unassembled WGS sequence"/>
</dbReference>
<evidence type="ECO:0000313" key="5">
    <source>
        <dbReference type="Proteomes" id="UP000253065"/>
    </source>
</evidence>
<feature type="transmembrane region" description="Helical" evidence="1">
    <location>
        <begin position="91"/>
        <end position="107"/>
    </location>
</feature>
<dbReference type="EMBL" id="QPJB01000001">
    <property type="protein sequence ID" value="RCW37665.1"/>
    <property type="molecule type" value="Genomic_DNA"/>
</dbReference>
<keyword evidence="1" id="KW-0812">Transmembrane</keyword>
<dbReference type="RefSeq" id="WP_141068099.1">
    <property type="nucleotide sequence ID" value="NZ_JAHVKK010000002.1"/>
</dbReference>
<dbReference type="Proteomes" id="UP000252795">
    <property type="component" value="Unassembled WGS sequence"/>
</dbReference>
<evidence type="ECO:0000256" key="1">
    <source>
        <dbReference type="SAM" id="Phobius"/>
    </source>
</evidence>
<keyword evidence="1" id="KW-1133">Transmembrane helix</keyword>
<evidence type="ECO:0000313" key="2">
    <source>
        <dbReference type="EMBL" id="RBP76818.1"/>
    </source>
</evidence>
<dbReference type="AlphaFoldDB" id="A0A368VBQ1"/>
<sequence length="338" mass="38171">MIENAKKLFDSIVNKIGSSSSVRVLHSDASSGHLPSKPSLVEAQNETYMELRTGSAESKGMLTGFGFLVGGYGVVLFLLIIGFGNALSSDWWLLLFSILGILVPAAWESTRPPSLPIVFNRRTQEIYYDLKGELYHAAWEGIEAVAYEYRMVNQYSGSIVHGNLEIVLQKFGDPGNRVALNLSGISAGKRLPTLVGIWEYLRCFMTIGPWFDETGRKTESKSRFVEETLESGQVSFLDLILDSRTFLGQERKEGNGVSGSTVIEWIGSYLLFPVASGMEFIQRVDRKRSRKHWPEVVQERLKPNGPTTRLIDIEENYMVQKQKELEELHERMRKTLPR</sequence>
<evidence type="ECO:0000313" key="3">
    <source>
        <dbReference type="EMBL" id="RCW37665.1"/>
    </source>
</evidence>
<reference evidence="3 4" key="1">
    <citation type="submission" date="2018-07" db="EMBL/GenBank/DDBJ databases">
        <title>Freshwater and sediment microbial communities from various areas in North America, analyzing microbe dynamics in response to fracking.</title>
        <authorList>
            <person name="Lamendella R."/>
        </authorList>
    </citation>
    <scope>NUCLEOTIDE SEQUENCE [LARGE SCALE GENOMIC DNA]</scope>
    <source>
        <strain evidence="3 4">114E</strain>
        <strain evidence="2 5">114E_o</strain>
    </source>
</reference>
<comment type="caution">
    <text evidence="3">The sequence shown here is derived from an EMBL/GenBank/DDBJ whole genome shotgun (WGS) entry which is preliminary data.</text>
</comment>
<name>A0A368VBQ1_MARNT</name>
<feature type="transmembrane region" description="Helical" evidence="1">
    <location>
        <begin position="62"/>
        <end position="85"/>
    </location>
</feature>
<keyword evidence="1" id="KW-0472">Membrane</keyword>
<gene>
    <name evidence="3" type="ORF">DET51_1011</name>
    <name evidence="2" type="ORF">DET64_1011</name>
</gene>
<protein>
    <submittedName>
        <fullName evidence="3">Uncharacterized protein</fullName>
    </submittedName>
</protein>
<evidence type="ECO:0000313" key="4">
    <source>
        <dbReference type="Proteomes" id="UP000252795"/>
    </source>
</evidence>